<evidence type="ECO:0000313" key="2">
    <source>
        <dbReference type="Proteomes" id="UP000766570"/>
    </source>
</evidence>
<dbReference type="EMBL" id="JAGIOE010000002">
    <property type="protein sequence ID" value="MBP2376447.1"/>
    <property type="molecule type" value="Genomic_DNA"/>
</dbReference>
<gene>
    <name evidence="1" type="ORF">JOF46_004436</name>
</gene>
<dbReference type="RefSeq" id="WP_209912185.1">
    <property type="nucleotide sequence ID" value="NZ_BAAAMI010000027.1"/>
</dbReference>
<accession>A0ABS4WJS0</accession>
<organism evidence="1 2">
    <name type="scientific">Paeniglutamicibacter psychrophenolicus</name>
    <dbReference type="NCBI Taxonomy" id="257454"/>
    <lineage>
        <taxon>Bacteria</taxon>
        <taxon>Bacillati</taxon>
        <taxon>Actinomycetota</taxon>
        <taxon>Actinomycetes</taxon>
        <taxon>Micrococcales</taxon>
        <taxon>Micrococcaceae</taxon>
        <taxon>Paeniglutamicibacter</taxon>
    </lineage>
</organism>
<proteinExistence type="predicted"/>
<protein>
    <submittedName>
        <fullName evidence="1">Uncharacterized protein</fullName>
    </submittedName>
</protein>
<keyword evidence="2" id="KW-1185">Reference proteome</keyword>
<sequence length="73" mass="8744">MKHQLIRLARTVAQHWSAECKNEKRFHVHYNYWRGKGWECAGEWNTATEADRLKKFWEKRTDTILLDANKALG</sequence>
<dbReference type="Proteomes" id="UP000766570">
    <property type="component" value="Unassembled WGS sequence"/>
</dbReference>
<name>A0ABS4WJS0_9MICC</name>
<evidence type="ECO:0000313" key="1">
    <source>
        <dbReference type="EMBL" id="MBP2376447.1"/>
    </source>
</evidence>
<comment type="caution">
    <text evidence="1">The sequence shown here is derived from an EMBL/GenBank/DDBJ whole genome shotgun (WGS) entry which is preliminary data.</text>
</comment>
<reference evidence="1 2" key="1">
    <citation type="submission" date="2021-03" db="EMBL/GenBank/DDBJ databases">
        <title>Sequencing the genomes of 1000 actinobacteria strains.</title>
        <authorList>
            <person name="Klenk H.-P."/>
        </authorList>
    </citation>
    <scope>NUCLEOTIDE SEQUENCE [LARGE SCALE GENOMIC DNA]</scope>
    <source>
        <strain evidence="1 2">DSM 15454</strain>
    </source>
</reference>